<keyword evidence="3" id="KW-1185">Reference proteome</keyword>
<gene>
    <name evidence="2" type="ORF">V3851_03610</name>
</gene>
<feature type="transmembrane region" description="Helical" evidence="1">
    <location>
        <begin position="60"/>
        <end position="81"/>
    </location>
</feature>
<proteinExistence type="predicted"/>
<evidence type="ECO:0000313" key="2">
    <source>
        <dbReference type="EMBL" id="MEF2964906.1"/>
    </source>
</evidence>
<dbReference type="Pfam" id="PF10779">
    <property type="entry name" value="XhlA"/>
    <property type="match status" value="1"/>
</dbReference>
<name>A0ABU7VNT2_9BACL</name>
<dbReference type="InterPro" id="IPR019715">
    <property type="entry name" value="Haemolysin_XhlA"/>
</dbReference>
<keyword evidence="1" id="KW-0472">Membrane</keyword>
<accession>A0ABU7VNT2</accession>
<sequence length="87" mass="9603">MEDTVQSEVLQRITRVETKVDNMDEKLDRAISAKETAVEALQSAKSAHQRLDKIEDGQKWLWRTIGASVITIVIGAILTAIRLQGGG</sequence>
<comment type="caution">
    <text evidence="2">The sequence shown here is derived from an EMBL/GenBank/DDBJ whole genome shotgun (WGS) entry which is preliminary data.</text>
</comment>
<keyword evidence="1" id="KW-0812">Transmembrane</keyword>
<dbReference type="Proteomes" id="UP001306950">
    <property type="component" value="Unassembled WGS sequence"/>
</dbReference>
<organism evidence="2 3">
    <name type="scientific">Paenibacillus haidiansis</name>
    <dbReference type="NCBI Taxonomy" id="1574488"/>
    <lineage>
        <taxon>Bacteria</taxon>
        <taxon>Bacillati</taxon>
        <taxon>Bacillota</taxon>
        <taxon>Bacilli</taxon>
        <taxon>Bacillales</taxon>
        <taxon>Paenibacillaceae</taxon>
        <taxon>Paenibacillus</taxon>
    </lineage>
</organism>
<dbReference type="RefSeq" id="WP_331845102.1">
    <property type="nucleotide sequence ID" value="NZ_JAZHPZ010000001.1"/>
</dbReference>
<keyword evidence="1" id="KW-1133">Transmembrane helix</keyword>
<dbReference type="EMBL" id="JAZHPZ010000001">
    <property type="protein sequence ID" value="MEF2964906.1"/>
    <property type="molecule type" value="Genomic_DNA"/>
</dbReference>
<evidence type="ECO:0000256" key="1">
    <source>
        <dbReference type="SAM" id="Phobius"/>
    </source>
</evidence>
<evidence type="ECO:0000313" key="3">
    <source>
        <dbReference type="Proteomes" id="UP001306950"/>
    </source>
</evidence>
<protein>
    <submittedName>
        <fullName evidence="2">Hemolysin XhlA family protein</fullName>
    </submittedName>
</protein>
<reference evidence="2 3" key="1">
    <citation type="submission" date="2024-02" db="EMBL/GenBank/DDBJ databases">
        <title>A nitrogen-fixing paenibacillus bacterium.</title>
        <authorList>
            <person name="Zhang W.L."/>
            <person name="Chen S.F."/>
        </authorList>
    </citation>
    <scope>NUCLEOTIDE SEQUENCE [LARGE SCALE GENOMIC DNA]</scope>
    <source>
        <strain evidence="2 3">M1</strain>
    </source>
</reference>